<dbReference type="CDD" id="cd14256">
    <property type="entry name" value="Dockerin_I"/>
    <property type="match status" value="1"/>
</dbReference>
<dbReference type="SUPFAM" id="SSF63446">
    <property type="entry name" value="Type I dockerin domain"/>
    <property type="match status" value="1"/>
</dbReference>
<feature type="compositionally biased region" description="Basic and acidic residues" evidence="5">
    <location>
        <begin position="165"/>
        <end position="174"/>
    </location>
</feature>
<feature type="compositionally biased region" description="Polar residues" evidence="5">
    <location>
        <begin position="142"/>
        <end position="153"/>
    </location>
</feature>
<dbReference type="Pfam" id="PF18884">
    <property type="entry name" value="TSP3_bac"/>
    <property type="match status" value="3"/>
</dbReference>
<dbReference type="PROSITE" id="PS51766">
    <property type="entry name" value="DOCKERIN"/>
    <property type="match status" value="1"/>
</dbReference>
<dbReference type="PROSITE" id="PS00018">
    <property type="entry name" value="EF_HAND_1"/>
    <property type="match status" value="1"/>
</dbReference>
<feature type="domain" description="Dockerin" evidence="7">
    <location>
        <begin position="36"/>
        <end position="99"/>
    </location>
</feature>
<feature type="region of interest" description="Disordered" evidence="5">
    <location>
        <begin position="142"/>
        <end position="240"/>
    </location>
</feature>
<name>A0A315XSV6_RUMFL</name>
<keyword evidence="3 6" id="KW-0732">Signal</keyword>
<evidence type="ECO:0000256" key="4">
    <source>
        <dbReference type="ARBA" id="ARBA00022837"/>
    </source>
</evidence>
<organism evidence="8 9">
    <name type="scientific">Ruminococcus flavefaciens</name>
    <dbReference type="NCBI Taxonomy" id="1265"/>
    <lineage>
        <taxon>Bacteria</taxon>
        <taxon>Bacillati</taxon>
        <taxon>Bacillota</taxon>
        <taxon>Clostridia</taxon>
        <taxon>Eubacteriales</taxon>
        <taxon>Oscillospiraceae</taxon>
        <taxon>Ruminococcus</taxon>
    </lineage>
</organism>
<feature type="compositionally biased region" description="Basic and acidic residues" evidence="5">
    <location>
        <begin position="194"/>
        <end position="203"/>
    </location>
</feature>
<dbReference type="InterPro" id="IPR059100">
    <property type="entry name" value="TSP3_bac"/>
</dbReference>
<evidence type="ECO:0000256" key="2">
    <source>
        <dbReference type="ARBA" id="ARBA00022525"/>
    </source>
</evidence>
<gene>
    <name evidence="8" type="ORF">IE37_03348</name>
</gene>
<comment type="caution">
    <text evidence="8">The sequence shown here is derived from an EMBL/GenBank/DDBJ whole genome shotgun (WGS) entry which is preliminary data.</text>
</comment>
<dbReference type="AlphaFoldDB" id="A0A315XSV6"/>
<feature type="compositionally biased region" description="Basic and acidic residues" evidence="5">
    <location>
        <begin position="217"/>
        <end position="231"/>
    </location>
</feature>
<evidence type="ECO:0000256" key="1">
    <source>
        <dbReference type="ARBA" id="ARBA00004613"/>
    </source>
</evidence>
<dbReference type="RefSeq" id="WP_109728004.1">
    <property type="nucleotide sequence ID" value="NZ_QGDI01000019.1"/>
</dbReference>
<reference evidence="8 9" key="1">
    <citation type="submission" date="2018-05" db="EMBL/GenBank/DDBJ databases">
        <title>The Hungate 1000. A catalogue of reference genomes from the rumen microbiome.</title>
        <authorList>
            <person name="Kelly W."/>
        </authorList>
    </citation>
    <scope>NUCLEOTIDE SEQUENCE [LARGE SCALE GENOMIC DNA]</scope>
    <source>
        <strain evidence="8 9">SAb67</strain>
    </source>
</reference>
<evidence type="ECO:0000259" key="7">
    <source>
        <dbReference type="PROSITE" id="PS51766"/>
    </source>
</evidence>
<keyword evidence="4" id="KW-0106">Calcium</keyword>
<dbReference type="Gene3D" id="1.10.1330.10">
    <property type="entry name" value="Dockerin domain"/>
    <property type="match status" value="1"/>
</dbReference>
<sequence>MRKLISSIIAVTTLISLSFNCSSMIPETNAASYRTSYKIYGDLNNDKAINSFDVISMRKAIISRDTTQDLDFNRDDKVDSADLTLLSDYVLGKNTFFDAYLYDDADEDSVCDMLEIAILESDPDSKDSDGDTLSDFDEVVYTNTSPTNKNTRGLSVMDDADDADGDKLTNKEEISANTNPQLDDSDLDGINDYDELKKYKTDPNNEDSDNDGIIDGDEIKLGLKPDSDKSDGQTPDNQRTFENKISASNDLLSHINTEDTPYEVSIDIKSAGNIEKTLTIHTGAFSNTSEDDRFIGKSIMFSYDEKLTVDTAKIYFKPKSIDGSIENYMIFEFFPETNYLLPVETKYTSDSAYVETNELGTFTLVKIKDSSRSSTSVKMAPYNVLADEKSEISVGKNDVVYDYELGALEVAFFVDISGSLTDNLEETKKSIHDCSQAIFEHSNNAYVEIIGYYTAPKQSATKLIVYKNSANDKLFNSIDSVDEALETLTPFTTNTQNTLNSAIFTLNGIKGDLFSNDSSQKYAFIMSNSDYSFTNSNEYKLTIPIAVCDSFEEIYDSNIHLNFLLSRRIFNNTAAVNNLKDACRPYNFGIYSNLENGYFGNSGFARLYSDAITDIYKESICYVSTLTPQSIPKEVNRNAFLNSLPFSYDKSKVPAADANGNINFKDAAVKIGAAYYDANGSLVFPSMLDVCSYNELTRIGYEQYMKNRSTSERLIAGSIQITPFSDKILYEDNDGDGIPNKWDASPNTPIDSNFRVLNSLDGLTIDDLMSDAYKQNIRESDDSFNSIQPTSGHIFTEIAVSLAAWFGGTSDVIDLVFGKDHKLGKSPIAEKALLHYINGSGKTLDVPLSIAVGTTKCQRLSYYWQLNSFFRMVENTVKPDYSYKFATIGNTDKDLWQTDYHLNEGKPHQAGTDWWFTIGGGRNALTAEVNCITNASGTFYSAQILYYVYDLYDWSNKEALGALHKCGKARNFLVTGVYPIKITWEKGARYPQIGERIDAEVAFDYDKTEFEGIDDNGALANAYKKGCDFYHFNEAR</sequence>
<accession>A0A315XSV6</accession>
<evidence type="ECO:0000256" key="6">
    <source>
        <dbReference type="SAM" id="SignalP"/>
    </source>
</evidence>
<evidence type="ECO:0000313" key="9">
    <source>
        <dbReference type="Proteomes" id="UP000245720"/>
    </source>
</evidence>
<dbReference type="EMBL" id="QGDI01000019">
    <property type="protein sequence ID" value="PWJ09798.1"/>
    <property type="molecule type" value="Genomic_DNA"/>
</dbReference>
<dbReference type="InterPro" id="IPR036439">
    <property type="entry name" value="Dockerin_dom_sf"/>
</dbReference>
<dbReference type="InterPro" id="IPR036465">
    <property type="entry name" value="vWFA_dom_sf"/>
</dbReference>
<feature type="signal peptide" evidence="6">
    <location>
        <begin position="1"/>
        <end position="23"/>
    </location>
</feature>
<evidence type="ECO:0000256" key="3">
    <source>
        <dbReference type="ARBA" id="ARBA00022729"/>
    </source>
</evidence>
<dbReference type="Pfam" id="PF00404">
    <property type="entry name" value="Dockerin_1"/>
    <property type="match status" value="1"/>
</dbReference>
<feature type="compositionally biased region" description="Acidic residues" evidence="5">
    <location>
        <begin position="204"/>
        <end position="216"/>
    </location>
</feature>
<protein>
    <recommendedName>
        <fullName evidence="7">Dockerin domain-containing protein</fullName>
    </recommendedName>
</protein>
<dbReference type="InterPro" id="IPR016134">
    <property type="entry name" value="Dockerin_dom"/>
</dbReference>
<feature type="compositionally biased region" description="Acidic residues" evidence="5">
    <location>
        <begin position="183"/>
        <end position="193"/>
    </location>
</feature>
<proteinExistence type="predicted"/>
<dbReference type="OrthoDB" id="9806701at2"/>
<dbReference type="GO" id="GO:0000272">
    <property type="term" value="P:polysaccharide catabolic process"/>
    <property type="evidence" value="ECO:0007669"/>
    <property type="project" value="InterPro"/>
</dbReference>
<dbReference type="GO" id="GO:0004553">
    <property type="term" value="F:hydrolase activity, hydrolyzing O-glycosyl compounds"/>
    <property type="evidence" value="ECO:0007669"/>
    <property type="project" value="InterPro"/>
</dbReference>
<evidence type="ECO:0000256" key="5">
    <source>
        <dbReference type="SAM" id="MobiDB-lite"/>
    </source>
</evidence>
<dbReference type="SUPFAM" id="SSF53300">
    <property type="entry name" value="vWA-like"/>
    <property type="match status" value="1"/>
</dbReference>
<dbReference type="Proteomes" id="UP000245720">
    <property type="component" value="Unassembled WGS sequence"/>
</dbReference>
<feature type="chain" id="PRO_5039070977" description="Dockerin domain-containing protein" evidence="6">
    <location>
        <begin position="24"/>
        <end position="1036"/>
    </location>
</feature>
<comment type="subcellular location">
    <subcellularLocation>
        <location evidence="1">Secreted</location>
    </subcellularLocation>
</comment>
<dbReference type="InterPro" id="IPR018247">
    <property type="entry name" value="EF_Hand_1_Ca_BS"/>
</dbReference>
<keyword evidence="2" id="KW-0964">Secreted</keyword>
<evidence type="ECO:0000313" key="8">
    <source>
        <dbReference type="EMBL" id="PWJ09798.1"/>
    </source>
</evidence>
<dbReference type="InterPro" id="IPR002105">
    <property type="entry name" value="Dockerin_1_rpt"/>
</dbReference>